<proteinExistence type="predicted"/>
<dbReference type="EMBL" id="CM007649">
    <property type="protein sequence ID" value="ONM39043.1"/>
    <property type="molecule type" value="Genomic_DNA"/>
</dbReference>
<gene>
    <name evidence="2" type="ORF">ZEAMMB73_Zm00001d043789</name>
</gene>
<dbReference type="AlphaFoldDB" id="A0A1D6NEY1"/>
<protein>
    <submittedName>
        <fullName evidence="2">Glutathione S-transferase GSTU6</fullName>
    </submittedName>
</protein>
<evidence type="ECO:0000256" key="1">
    <source>
        <dbReference type="SAM" id="MobiDB-lite"/>
    </source>
</evidence>
<sequence length="184" mass="20275">MRYRSASGPLSPSMESPPNHVVPDDTANATGVASLVGRRHLICFFLYRRAISSGGDELHLLLMSGTDQELIPVFGALVMHLCTGFGPEALPVGIRWTMDERDPGCLYGDLAELPCWGFFSLIVHPLLGEARCRRAGVLLRKVLDICNNLIFHTTLTMWSFSKHIMAKVATFGFGGPTKLHENSY</sequence>
<keyword evidence="2" id="KW-0808">Transferase</keyword>
<evidence type="ECO:0000313" key="2">
    <source>
        <dbReference type="EMBL" id="ONM39039.1"/>
    </source>
</evidence>
<accession>A0A1D6NEY1</accession>
<reference evidence="2" key="1">
    <citation type="submission" date="2015-12" db="EMBL/GenBank/DDBJ databases">
        <title>Update maize B73 reference genome by single molecule sequencing technologies.</title>
        <authorList>
            <consortium name="Maize Genome Sequencing Project"/>
            <person name="Ware D."/>
        </authorList>
    </citation>
    <scope>NUCLEOTIDE SEQUENCE [LARGE SCALE GENOMIC DNA]</scope>
    <source>
        <tissue evidence="2">Seedling</tissue>
    </source>
</reference>
<feature type="region of interest" description="Disordered" evidence="1">
    <location>
        <begin position="1"/>
        <end position="24"/>
    </location>
</feature>
<name>A0A1D6NEY1_MAIZE</name>
<dbReference type="PaxDb" id="4577-GRMZM2G116279_P01"/>
<accession>A0A3L6FJG2</accession>
<dbReference type="EMBL" id="CM007649">
    <property type="protein sequence ID" value="ONM39039.1"/>
    <property type="molecule type" value="Genomic_DNA"/>
</dbReference>
<dbReference type="EMBL" id="CM007649">
    <property type="protein sequence ID" value="ONM39031.1"/>
    <property type="molecule type" value="Genomic_DNA"/>
</dbReference>
<dbReference type="eggNOG" id="KOG2903">
    <property type="taxonomic scope" value="Eukaryota"/>
</dbReference>
<organism evidence="2">
    <name type="scientific">Zea mays</name>
    <name type="common">Maize</name>
    <dbReference type="NCBI Taxonomy" id="4577"/>
    <lineage>
        <taxon>Eukaryota</taxon>
        <taxon>Viridiplantae</taxon>
        <taxon>Streptophyta</taxon>
        <taxon>Embryophyta</taxon>
        <taxon>Tracheophyta</taxon>
        <taxon>Spermatophyta</taxon>
        <taxon>Magnoliopsida</taxon>
        <taxon>Liliopsida</taxon>
        <taxon>Poales</taxon>
        <taxon>Poaceae</taxon>
        <taxon>PACMAD clade</taxon>
        <taxon>Panicoideae</taxon>
        <taxon>Andropogonodae</taxon>
        <taxon>Andropogoneae</taxon>
        <taxon>Tripsacinae</taxon>
        <taxon>Zea</taxon>
    </lineage>
</organism>
<dbReference type="EMBL" id="CM007649">
    <property type="protein sequence ID" value="ONM39032.1"/>
    <property type="molecule type" value="Genomic_DNA"/>
</dbReference>
<dbReference type="GO" id="GO:0016740">
    <property type="term" value="F:transferase activity"/>
    <property type="evidence" value="ECO:0007669"/>
    <property type="project" value="UniProtKB-KW"/>
</dbReference>